<name>A0ABR9AQF6_9BACT</name>
<organism evidence="4 5">
    <name type="scientific">Echinicola arenosa</name>
    <dbReference type="NCBI Taxonomy" id="2774144"/>
    <lineage>
        <taxon>Bacteria</taxon>
        <taxon>Pseudomonadati</taxon>
        <taxon>Bacteroidota</taxon>
        <taxon>Cytophagia</taxon>
        <taxon>Cytophagales</taxon>
        <taxon>Cyclobacteriaceae</taxon>
        <taxon>Echinicola</taxon>
    </lineage>
</organism>
<keyword evidence="1" id="KW-1133">Transmembrane helix</keyword>
<evidence type="ECO:0000256" key="1">
    <source>
        <dbReference type="SAM" id="Phobius"/>
    </source>
</evidence>
<dbReference type="Gene3D" id="3.55.50.30">
    <property type="match status" value="1"/>
</dbReference>
<dbReference type="Proteomes" id="UP000647133">
    <property type="component" value="Unassembled WGS sequence"/>
</dbReference>
<dbReference type="PIRSF" id="PIRSF018266">
    <property type="entry name" value="FecR"/>
    <property type="match status" value="1"/>
</dbReference>
<gene>
    <name evidence="4" type="ORF">IFO69_19895</name>
</gene>
<dbReference type="InterPro" id="IPR032508">
    <property type="entry name" value="FecR_C"/>
</dbReference>
<reference evidence="4 5" key="1">
    <citation type="submission" date="2020-09" db="EMBL/GenBank/DDBJ databases">
        <title>Echinicola sp. CAU 1574 isolated from sand of Sido Beach.</title>
        <authorList>
            <person name="Kim W."/>
        </authorList>
    </citation>
    <scope>NUCLEOTIDE SEQUENCE [LARGE SCALE GENOMIC DNA]</scope>
    <source>
        <strain evidence="4 5">CAU 1574</strain>
    </source>
</reference>
<dbReference type="Pfam" id="PF04773">
    <property type="entry name" value="FecR"/>
    <property type="match status" value="1"/>
</dbReference>
<dbReference type="Pfam" id="PF16344">
    <property type="entry name" value="FecR_C"/>
    <property type="match status" value="1"/>
</dbReference>
<feature type="domain" description="Protein FecR C-terminal" evidence="3">
    <location>
        <begin position="253"/>
        <end position="321"/>
    </location>
</feature>
<dbReference type="EMBL" id="JACYTQ010000010">
    <property type="protein sequence ID" value="MBD8491026.1"/>
    <property type="molecule type" value="Genomic_DNA"/>
</dbReference>
<feature type="domain" description="FecR protein" evidence="2">
    <location>
        <begin position="121"/>
        <end position="209"/>
    </location>
</feature>
<proteinExistence type="predicted"/>
<dbReference type="Gene3D" id="2.60.120.1440">
    <property type="match status" value="1"/>
</dbReference>
<evidence type="ECO:0000313" key="4">
    <source>
        <dbReference type="EMBL" id="MBD8491026.1"/>
    </source>
</evidence>
<dbReference type="RefSeq" id="WP_192011904.1">
    <property type="nucleotide sequence ID" value="NZ_JACYTQ010000010.1"/>
</dbReference>
<comment type="caution">
    <text evidence="4">The sequence shown here is derived from an EMBL/GenBank/DDBJ whole genome shotgun (WGS) entry which is preliminary data.</text>
</comment>
<sequence>MNKQVNNLIQKALRGKISSEEKAALDQWYLEQERTELKLRDHKGRNKQQVEEELFFSIERQTSPSKALYPKSQTHFTHVRWAVAASLVLVMAFGWLMKGVWSPEQEIMVAEDSFELFENPTGVKRKIKLPDGTVIHLNHNSKIYVYKDFNQRRLTKLEGEAFFDVARNEALPFTIQTEKLETVVLGTSFNIQARKGMAEKVAVRSGKVRVALQGDKDQAHFLEKDQQLQLIDENVKVENIPDLEKEFGWMEGKLVFRKTKMPEVVKMLEDWYGVQIEADFKTSISCELTGTYQNMKLEDLLEAVKYSIPMNYNIKDKNVNIRFKGC</sequence>
<protein>
    <submittedName>
        <fullName evidence="4">FecR domain-containing protein</fullName>
    </submittedName>
</protein>
<keyword evidence="1" id="KW-0472">Membrane</keyword>
<accession>A0ABR9AQF6</accession>
<dbReference type="PANTHER" id="PTHR30273:SF2">
    <property type="entry name" value="PROTEIN FECR"/>
    <property type="match status" value="1"/>
</dbReference>
<evidence type="ECO:0000313" key="5">
    <source>
        <dbReference type="Proteomes" id="UP000647133"/>
    </source>
</evidence>
<evidence type="ECO:0000259" key="2">
    <source>
        <dbReference type="Pfam" id="PF04773"/>
    </source>
</evidence>
<feature type="transmembrane region" description="Helical" evidence="1">
    <location>
        <begin position="79"/>
        <end position="97"/>
    </location>
</feature>
<dbReference type="InterPro" id="IPR012373">
    <property type="entry name" value="Ferrdict_sens_TM"/>
</dbReference>
<keyword evidence="1" id="KW-0812">Transmembrane</keyword>
<dbReference type="InterPro" id="IPR006860">
    <property type="entry name" value="FecR"/>
</dbReference>
<dbReference type="PANTHER" id="PTHR30273">
    <property type="entry name" value="PERIPLASMIC SIGNAL SENSOR AND SIGMA FACTOR ACTIVATOR FECR-RELATED"/>
    <property type="match status" value="1"/>
</dbReference>
<evidence type="ECO:0000259" key="3">
    <source>
        <dbReference type="Pfam" id="PF16344"/>
    </source>
</evidence>
<keyword evidence="5" id="KW-1185">Reference proteome</keyword>